<dbReference type="GO" id="GO:0006508">
    <property type="term" value="P:proteolysis"/>
    <property type="evidence" value="ECO:0007669"/>
    <property type="project" value="UniProtKB-KW"/>
</dbReference>
<feature type="transmembrane region" description="Helical" evidence="1">
    <location>
        <begin position="273"/>
        <end position="293"/>
    </location>
</feature>
<dbReference type="Proteomes" id="UP000265540">
    <property type="component" value="Unassembled WGS sequence"/>
</dbReference>
<name>A0A3A4ZC40_UNCKA</name>
<keyword evidence="1" id="KW-0472">Membrane</keyword>
<comment type="caution">
    <text evidence="2">The sequence shown here is derived from an EMBL/GenBank/DDBJ whole genome shotgun (WGS) entry which is preliminary data.</text>
</comment>
<gene>
    <name evidence="2" type="ORF">C4561_03395</name>
</gene>
<keyword evidence="2" id="KW-0645">Protease</keyword>
<reference evidence="2 3" key="1">
    <citation type="journal article" date="2017" name="ISME J.">
        <title>Energy and carbon metabolisms in a deep terrestrial subsurface fluid microbial community.</title>
        <authorList>
            <person name="Momper L."/>
            <person name="Jungbluth S.P."/>
            <person name="Lee M.D."/>
            <person name="Amend J.P."/>
        </authorList>
    </citation>
    <scope>NUCLEOTIDE SEQUENCE [LARGE SCALE GENOMIC DNA]</scope>
    <source>
        <strain evidence="2">SURF_46</strain>
    </source>
</reference>
<feature type="transmembrane region" description="Helical" evidence="1">
    <location>
        <begin position="242"/>
        <end position="267"/>
    </location>
</feature>
<protein>
    <submittedName>
        <fullName evidence="2">CPBP family intramembrane metalloprotease</fullName>
    </submittedName>
</protein>
<accession>A0A3A4ZC40</accession>
<feature type="transmembrane region" description="Helical" evidence="1">
    <location>
        <begin position="16"/>
        <end position="36"/>
    </location>
</feature>
<feature type="transmembrane region" description="Helical" evidence="1">
    <location>
        <begin position="300"/>
        <end position="319"/>
    </location>
</feature>
<organism evidence="2 3">
    <name type="scientific">candidate division WWE3 bacterium</name>
    <dbReference type="NCBI Taxonomy" id="2053526"/>
    <lineage>
        <taxon>Bacteria</taxon>
        <taxon>Katanobacteria</taxon>
    </lineage>
</organism>
<evidence type="ECO:0000256" key="1">
    <source>
        <dbReference type="SAM" id="Phobius"/>
    </source>
</evidence>
<dbReference type="EMBL" id="QZJF01000017">
    <property type="protein sequence ID" value="RJR26801.1"/>
    <property type="molecule type" value="Genomic_DNA"/>
</dbReference>
<keyword evidence="1" id="KW-0812">Transmembrane</keyword>
<keyword evidence="1" id="KW-1133">Transmembrane helix</keyword>
<keyword evidence="2" id="KW-0378">Hydrolase</keyword>
<evidence type="ECO:0000313" key="2">
    <source>
        <dbReference type="EMBL" id="RJR26801.1"/>
    </source>
</evidence>
<feature type="transmembrane region" description="Helical" evidence="1">
    <location>
        <begin position="113"/>
        <end position="139"/>
    </location>
</feature>
<evidence type="ECO:0000313" key="3">
    <source>
        <dbReference type="Proteomes" id="UP000265540"/>
    </source>
</evidence>
<dbReference type="GO" id="GO:0008237">
    <property type="term" value="F:metallopeptidase activity"/>
    <property type="evidence" value="ECO:0007669"/>
    <property type="project" value="UniProtKB-KW"/>
</dbReference>
<keyword evidence="2" id="KW-0482">Metalloprotease</keyword>
<proteinExistence type="predicted"/>
<sequence length="361" mass="41109">MSAKDKAKREMKHQSLVLATAIVVYFFVGNFWNPTGFDPLGYWNLSKMGFWETMRILWPIAVIVPFLLGQLDWLNSSLADKLENGKFIRTPLPFKILRASFAGITEELGHRGFYIYFIMLIITLLNEHLDISITLAFAFAFSQVVPKAKTAMARILYGVTILAAYLLLRNMIYPDLVYDILGSYVKTYEWILSPENRLTIGTAFMCIWAGDSLLRVTGINNTLKFLPRNRAEAKKKAFMKELFTPSMVLQQLVFTAGLLGLNFWMITQTNPEAVLGGQPLLVMGITLSFFRFGMVHSYQGWLGVLGAFFFGIYMQHVAFTYGLQYAIVVHVLYNSVLFASEHITQGIKDWIKPRMIPQEAD</sequence>
<feature type="transmembrane region" description="Helical" evidence="1">
    <location>
        <begin position="151"/>
        <end position="168"/>
    </location>
</feature>
<feature type="transmembrane region" description="Helical" evidence="1">
    <location>
        <begin position="56"/>
        <end position="74"/>
    </location>
</feature>
<dbReference type="AlphaFoldDB" id="A0A3A4ZC40"/>